<feature type="compositionally biased region" description="Acidic residues" evidence="1">
    <location>
        <begin position="91"/>
        <end position="115"/>
    </location>
</feature>
<feature type="compositionally biased region" description="Acidic residues" evidence="1">
    <location>
        <begin position="52"/>
        <end position="82"/>
    </location>
</feature>
<dbReference type="EMBL" id="JACHHB010000005">
    <property type="protein sequence ID" value="MBB5173167.1"/>
    <property type="molecule type" value="Genomic_DNA"/>
</dbReference>
<keyword evidence="2" id="KW-1133">Transmembrane helix</keyword>
<feature type="domain" description="DUF1510" evidence="3">
    <location>
        <begin position="121"/>
        <end position="214"/>
    </location>
</feature>
<protein>
    <submittedName>
        <fullName evidence="4">Cytoskeletal protein RodZ</fullName>
    </submittedName>
</protein>
<accession>A0A840QPB2</accession>
<dbReference type="AlphaFoldDB" id="A0A840QPB2"/>
<reference evidence="4 5" key="1">
    <citation type="submission" date="2020-08" db="EMBL/GenBank/DDBJ databases">
        <title>Genomic Encyclopedia of Type Strains, Phase IV (KMG-IV): sequencing the most valuable type-strain genomes for metagenomic binning, comparative biology and taxonomic classification.</title>
        <authorList>
            <person name="Goeker M."/>
        </authorList>
    </citation>
    <scope>NUCLEOTIDE SEQUENCE [LARGE SCALE GENOMIC DNA]</scope>
    <source>
        <strain evidence="4 5">DSM 24696</strain>
    </source>
</reference>
<feature type="transmembrane region" description="Helical" evidence="2">
    <location>
        <begin position="20"/>
        <end position="43"/>
    </location>
</feature>
<evidence type="ECO:0000256" key="2">
    <source>
        <dbReference type="SAM" id="Phobius"/>
    </source>
</evidence>
<evidence type="ECO:0000259" key="3">
    <source>
        <dbReference type="Pfam" id="PF07423"/>
    </source>
</evidence>
<comment type="caution">
    <text evidence="4">The sequence shown here is derived from an EMBL/GenBank/DDBJ whole genome shotgun (WGS) entry which is preliminary data.</text>
</comment>
<proteinExistence type="predicted"/>
<organism evidence="4 5">
    <name type="scientific">Texcoconibacillus texcoconensis</name>
    <dbReference type="NCBI Taxonomy" id="1095777"/>
    <lineage>
        <taxon>Bacteria</taxon>
        <taxon>Bacillati</taxon>
        <taxon>Bacillota</taxon>
        <taxon>Bacilli</taxon>
        <taxon>Bacillales</taxon>
        <taxon>Bacillaceae</taxon>
        <taxon>Texcoconibacillus</taxon>
    </lineage>
</organism>
<dbReference type="RefSeq" id="WP_184663625.1">
    <property type="nucleotide sequence ID" value="NZ_JACHHB010000005.1"/>
</dbReference>
<dbReference type="InterPro" id="IPR009988">
    <property type="entry name" value="DUF1510"/>
</dbReference>
<dbReference type="Pfam" id="PF07423">
    <property type="entry name" value="DUF1510"/>
    <property type="match status" value="1"/>
</dbReference>
<keyword evidence="5" id="KW-1185">Reference proteome</keyword>
<sequence>MTEYNSYGLRRSDMRRKKKISNILNIAIIVVVIAILFLGYQLFFGGPSDQASIDDPEEETELIDEEESSDDERGDVSEEESETGGINDDQNGVEEEINGSEEEAVESEDEDETSPDSDHSEGEWEPIGTEQEVDDEFRASYDMDSLNWAEMVEAIVYATGLDEDEMTIWHLGNGGDPQSAKGIVGRSENANTPYEVRLEWVTNEGWMPVSIEKLEENNYR</sequence>
<keyword evidence="2" id="KW-0812">Transmembrane</keyword>
<keyword evidence="2" id="KW-0472">Membrane</keyword>
<evidence type="ECO:0000256" key="1">
    <source>
        <dbReference type="SAM" id="MobiDB-lite"/>
    </source>
</evidence>
<name>A0A840QPB2_9BACI</name>
<gene>
    <name evidence="4" type="ORF">HNQ41_001336</name>
</gene>
<feature type="region of interest" description="Disordered" evidence="1">
    <location>
        <begin position="48"/>
        <end position="135"/>
    </location>
</feature>
<dbReference type="Proteomes" id="UP000551878">
    <property type="component" value="Unassembled WGS sequence"/>
</dbReference>
<evidence type="ECO:0000313" key="4">
    <source>
        <dbReference type="EMBL" id="MBB5173167.1"/>
    </source>
</evidence>
<evidence type="ECO:0000313" key="5">
    <source>
        <dbReference type="Proteomes" id="UP000551878"/>
    </source>
</evidence>